<protein>
    <submittedName>
        <fullName evidence="5">GntR family transcriptional regulator</fullName>
    </submittedName>
</protein>
<dbReference type="SMART" id="SM00895">
    <property type="entry name" value="FCD"/>
    <property type="match status" value="1"/>
</dbReference>
<dbReference type="InterPro" id="IPR036390">
    <property type="entry name" value="WH_DNA-bd_sf"/>
</dbReference>
<keyword evidence="3" id="KW-0804">Transcription</keyword>
<dbReference type="CDD" id="cd07377">
    <property type="entry name" value="WHTH_GntR"/>
    <property type="match status" value="1"/>
</dbReference>
<gene>
    <name evidence="5" type="ORF">MON41_05535</name>
</gene>
<organism evidence="5 6">
    <name type="scientific">Teichococcus vastitatis</name>
    <dbReference type="NCBI Taxonomy" id="2307076"/>
    <lineage>
        <taxon>Bacteria</taxon>
        <taxon>Pseudomonadati</taxon>
        <taxon>Pseudomonadota</taxon>
        <taxon>Alphaproteobacteria</taxon>
        <taxon>Acetobacterales</taxon>
        <taxon>Roseomonadaceae</taxon>
        <taxon>Roseomonas</taxon>
    </lineage>
</organism>
<dbReference type="Proteomes" id="UP001201985">
    <property type="component" value="Unassembled WGS sequence"/>
</dbReference>
<feature type="domain" description="HTH gntR-type" evidence="4">
    <location>
        <begin position="23"/>
        <end position="90"/>
    </location>
</feature>
<accession>A0ABS9W1P8</accession>
<dbReference type="Pfam" id="PF00392">
    <property type="entry name" value="GntR"/>
    <property type="match status" value="1"/>
</dbReference>
<comment type="caution">
    <text evidence="5">The sequence shown here is derived from an EMBL/GenBank/DDBJ whole genome shotgun (WGS) entry which is preliminary data.</text>
</comment>
<evidence type="ECO:0000256" key="3">
    <source>
        <dbReference type="ARBA" id="ARBA00023163"/>
    </source>
</evidence>
<evidence type="ECO:0000313" key="5">
    <source>
        <dbReference type="EMBL" id="MCI0753226.1"/>
    </source>
</evidence>
<dbReference type="InterPro" id="IPR008920">
    <property type="entry name" value="TF_FadR/GntR_C"/>
</dbReference>
<dbReference type="SUPFAM" id="SSF46785">
    <property type="entry name" value="Winged helix' DNA-binding domain"/>
    <property type="match status" value="1"/>
</dbReference>
<dbReference type="SMART" id="SM00345">
    <property type="entry name" value="HTH_GNTR"/>
    <property type="match status" value="1"/>
</dbReference>
<keyword evidence="1" id="KW-0805">Transcription regulation</keyword>
<reference evidence="5 6" key="1">
    <citation type="submission" date="2022-03" db="EMBL/GenBank/DDBJ databases">
        <title>Complete genome analysis of Roseomonas KG 17.1 : a prolific producer of plant growth promoters.</title>
        <authorList>
            <person name="Saadouli I."/>
            <person name="Najjari A."/>
            <person name="Mosbah A."/>
            <person name="Ouzari H.I."/>
        </authorList>
    </citation>
    <scope>NUCLEOTIDE SEQUENCE [LARGE SCALE GENOMIC DNA]</scope>
    <source>
        <strain evidence="5 6">KG17-1</strain>
    </source>
</reference>
<keyword evidence="2" id="KW-0238">DNA-binding</keyword>
<proteinExistence type="predicted"/>
<dbReference type="Gene3D" id="1.10.10.10">
    <property type="entry name" value="Winged helix-like DNA-binding domain superfamily/Winged helix DNA-binding domain"/>
    <property type="match status" value="1"/>
</dbReference>
<dbReference type="InterPro" id="IPR000524">
    <property type="entry name" value="Tscrpt_reg_HTH_GntR"/>
</dbReference>
<dbReference type="PRINTS" id="PR00035">
    <property type="entry name" value="HTHGNTR"/>
</dbReference>
<dbReference type="Gene3D" id="1.20.120.530">
    <property type="entry name" value="GntR ligand-binding domain-like"/>
    <property type="match status" value="1"/>
</dbReference>
<evidence type="ECO:0000313" key="6">
    <source>
        <dbReference type="Proteomes" id="UP001201985"/>
    </source>
</evidence>
<dbReference type="PANTHER" id="PTHR43537">
    <property type="entry name" value="TRANSCRIPTIONAL REGULATOR, GNTR FAMILY"/>
    <property type="match status" value="1"/>
</dbReference>
<dbReference type="SUPFAM" id="SSF48008">
    <property type="entry name" value="GntR ligand-binding domain-like"/>
    <property type="match status" value="1"/>
</dbReference>
<evidence type="ECO:0000259" key="4">
    <source>
        <dbReference type="PROSITE" id="PS50949"/>
    </source>
</evidence>
<dbReference type="PANTHER" id="PTHR43537:SF41">
    <property type="entry name" value="TRANSCRIPTIONAL REGULATORY PROTEIN"/>
    <property type="match status" value="1"/>
</dbReference>
<sequence length="242" mass="26122">MVPREGAATPLDALDLPGGQGWQTAAGFTEAVLKAAILDGRLPAGTRLGQEELARRLGVSRMPVREALARLEAQALVETVPHRGAVVAAISAADAADLYAIRLALEPAAFGLSIPQMGADHWHRAATLITAMDDEQDAGRMGQLNRQFHVALYARAGHPRLLALVLQHLAAFDRYLCFHLALQGPRGMRQDEHRAMLAAGRNGEVAEAVALLRHHITAAARDTAAFFEERAGRTDKGSERRR</sequence>
<dbReference type="RefSeq" id="WP_120007467.1">
    <property type="nucleotide sequence ID" value="NZ_JALBUU010000004.1"/>
</dbReference>
<dbReference type="InterPro" id="IPR011711">
    <property type="entry name" value="GntR_C"/>
</dbReference>
<dbReference type="InterPro" id="IPR036388">
    <property type="entry name" value="WH-like_DNA-bd_sf"/>
</dbReference>
<dbReference type="EMBL" id="JALBUU010000004">
    <property type="protein sequence ID" value="MCI0753226.1"/>
    <property type="molecule type" value="Genomic_DNA"/>
</dbReference>
<evidence type="ECO:0000256" key="1">
    <source>
        <dbReference type="ARBA" id="ARBA00023015"/>
    </source>
</evidence>
<dbReference type="Pfam" id="PF07729">
    <property type="entry name" value="FCD"/>
    <property type="match status" value="1"/>
</dbReference>
<dbReference type="PROSITE" id="PS50949">
    <property type="entry name" value="HTH_GNTR"/>
    <property type="match status" value="1"/>
</dbReference>
<keyword evidence="6" id="KW-1185">Reference proteome</keyword>
<name>A0ABS9W1P8_9PROT</name>
<evidence type="ECO:0000256" key="2">
    <source>
        <dbReference type="ARBA" id="ARBA00023125"/>
    </source>
</evidence>